<comment type="caution">
    <text evidence="1">The sequence shown here is derived from an EMBL/GenBank/DDBJ whole genome shotgun (WGS) entry which is preliminary data.</text>
</comment>
<dbReference type="PANTHER" id="PTHR45786:SF75">
    <property type="entry name" value="ATP-DEPENDENT DNA HELICASE"/>
    <property type="match status" value="1"/>
</dbReference>
<dbReference type="EMBL" id="JBJUIK010000003">
    <property type="protein sequence ID" value="KAL3532739.1"/>
    <property type="molecule type" value="Genomic_DNA"/>
</dbReference>
<dbReference type="PANTHER" id="PTHR45786">
    <property type="entry name" value="DNA BINDING PROTEIN-LIKE"/>
    <property type="match status" value="1"/>
</dbReference>
<keyword evidence="2" id="KW-1185">Reference proteome</keyword>
<proteinExistence type="predicted"/>
<sequence>MSFPTLSDCPHCGAKKFVHKTANFCCSNCDITLASNKIPYVIKELLTSSSEEAKTFRTYIITYNNYLAFSSLGIKFDQNLAKRNKGIYTFRIQGQVYHFINDLAPKEGYSNNLQFYFHNTDHKLLNRLQACPRLKESVLSKLMAILDNNPYANFFRSLNTVENLDNYQIFLHTRPEVDQRVYNKLTIS</sequence>
<name>A0ABD3ANI4_9GENT</name>
<reference evidence="1 2" key="1">
    <citation type="submission" date="2024-11" db="EMBL/GenBank/DDBJ databases">
        <title>A near-complete genome assembly of Cinchona calisaya.</title>
        <authorList>
            <person name="Lian D.C."/>
            <person name="Zhao X.W."/>
            <person name="Wei L."/>
        </authorList>
    </citation>
    <scope>NUCLEOTIDE SEQUENCE [LARGE SCALE GENOMIC DNA]</scope>
    <source>
        <tissue evidence="1">Nenye</tissue>
    </source>
</reference>
<dbReference type="AlphaFoldDB" id="A0ABD3ANI4"/>
<organism evidence="1 2">
    <name type="scientific">Cinchona calisaya</name>
    <dbReference type="NCBI Taxonomy" id="153742"/>
    <lineage>
        <taxon>Eukaryota</taxon>
        <taxon>Viridiplantae</taxon>
        <taxon>Streptophyta</taxon>
        <taxon>Embryophyta</taxon>
        <taxon>Tracheophyta</taxon>
        <taxon>Spermatophyta</taxon>
        <taxon>Magnoliopsida</taxon>
        <taxon>eudicotyledons</taxon>
        <taxon>Gunneridae</taxon>
        <taxon>Pentapetalae</taxon>
        <taxon>asterids</taxon>
        <taxon>lamiids</taxon>
        <taxon>Gentianales</taxon>
        <taxon>Rubiaceae</taxon>
        <taxon>Cinchonoideae</taxon>
        <taxon>Cinchoneae</taxon>
        <taxon>Cinchona</taxon>
    </lineage>
</organism>
<dbReference type="Proteomes" id="UP001630127">
    <property type="component" value="Unassembled WGS sequence"/>
</dbReference>
<protein>
    <submittedName>
        <fullName evidence="1">Uncharacterized protein</fullName>
    </submittedName>
</protein>
<evidence type="ECO:0000313" key="2">
    <source>
        <dbReference type="Proteomes" id="UP001630127"/>
    </source>
</evidence>
<gene>
    <name evidence="1" type="ORF">ACH5RR_006260</name>
</gene>
<evidence type="ECO:0000313" key="1">
    <source>
        <dbReference type="EMBL" id="KAL3532739.1"/>
    </source>
</evidence>
<accession>A0ABD3ANI4</accession>